<protein>
    <submittedName>
        <fullName evidence="1">Unannotated protein</fullName>
    </submittedName>
</protein>
<gene>
    <name evidence="1" type="ORF">UFOPK1591_00152</name>
</gene>
<dbReference type="AlphaFoldDB" id="A0A6J6CM87"/>
<dbReference type="EMBL" id="CAEZTD010000007">
    <property type="protein sequence ID" value="CAB4552650.1"/>
    <property type="molecule type" value="Genomic_DNA"/>
</dbReference>
<sequence>MLDGFNTQQEQRRRYPMPADEVYAAVLAVATRDYSVTSSDDLTRTVMFGSHESGWTWGENITIMVLDAEGGCDVEISGVGKVGGQVQQATTLLQTFGTVFEKISAELTEGR</sequence>
<accession>A0A6J6CM87</accession>
<reference evidence="1" key="1">
    <citation type="submission" date="2020-05" db="EMBL/GenBank/DDBJ databases">
        <authorList>
            <person name="Chiriac C."/>
            <person name="Salcher M."/>
            <person name="Ghai R."/>
            <person name="Kavagutti S V."/>
        </authorList>
    </citation>
    <scope>NUCLEOTIDE SEQUENCE</scope>
</reference>
<name>A0A6J6CM87_9ZZZZ</name>
<organism evidence="1">
    <name type="scientific">freshwater metagenome</name>
    <dbReference type="NCBI Taxonomy" id="449393"/>
    <lineage>
        <taxon>unclassified sequences</taxon>
        <taxon>metagenomes</taxon>
        <taxon>ecological metagenomes</taxon>
    </lineage>
</organism>
<proteinExistence type="predicted"/>
<evidence type="ECO:0000313" key="1">
    <source>
        <dbReference type="EMBL" id="CAB4552650.1"/>
    </source>
</evidence>